<keyword evidence="2" id="KW-1003">Cell membrane</keyword>
<accession>A0A644U0Y4</accession>
<keyword evidence="4 6" id="KW-1133">Transmembrane helix</keyword>
<proteinExistence type="predicted"/>
<gene>
    <name evidence="7" type="ORF">SDC9_03791</name>
    <name evidence="8" type="ORF">SDC9_17882</name>
</gene>
<feature type="transmembrane region" description="Helical" evidence="6">
    <location>
        <begin position="6"/>
        <end position="26"/>
    </location>
</feature>
<sequence>MSILLISEYILIVALVIFMFAAVRILTHKTIAMGLIGCATFSLAISVLLLTVGNIYGINFYKDIALALLLLGVVGTVAFAVALRRSNDG</sequence>
<dbReference type="NCBIfam" id="NF009254">
    <property type="entry name" value="PRK12612.1-2"/>
    <property type="match status" value="1"/>
</dbReference>
<dbReference type="EMBL" id="VSSQ01000006">
    <property type="protein sequence ID" value="MPL58260.1"/>
    <property type="molecule type" value="Genomic_DNA"/>
</dbReference>
<feature type="transmembrane region" description="Helical" evidence="6">
    <location>
        <begin position="64"/>
        <end position="83"/>
    </location>
</feature>
<dbReference type="GO" id="GO:0015075">
    <property type="term" value="F:monoatomic ion transmembrane transporter activity"/>
    <property type="evidence" value="ECO:0007669"/>
    <property type="project" value="InterPro"/>
</dbReference>
<keyword evidence="5 6" id="KW-0472">Membrane</keyword>
<dbReference type="GO" id="GO:0005886">
    <property type="term" value="C:plasma membrane"/>
    <property type="evidence" value="ECO:0007669"/>
    <property type="project" value="UniProtKB-SubCell"/>
</dbReference>
<dbReference type="InterPro" id="IPR007208">
    <property type="entry name" value="MrpF/PhaF-like"/>
</dbReference>
<organism evidence="8">
    <name type="scientific">bioreactor metagenome</name>
    <dbReference type="NCBI Taxonomy" id="1076179"/>
    <lineage>
        <taxon>unclassified sequences</taxon>
        <taxon>metagenomes</taxon>
        <taxon>ecological metagenomes</taxon>
    </lineage>
</organism>
<evidence type="ECO:0000256" key="4">
    <source>
        <dbReference type="ARBA" id="ARBA00022989"/>
    </source>
</evidence>
<evidence type="ECO:0000256" key="1">
    <source>
        <dbReference type="ARBA" id="ARBA00004651"/>
    </source>
</evidence>
<evidence type="ECO:0000313" key="7">
    <source>
        <dbReference type="EMBL" id="MPL58260.1"/>
    </source>
</evidence>
<dbReference type="EMBL" id="VSSQ01000063">
    <property type="protein sequence ID" value="MPL72102.1"/>
    <property type="molecule type" value="Genomic_DNA"/>
</dbReference>
<reference evidence="8" key="1">
    <citation type="submission" date="2019-08" db="EMBL/GenBank/DDBJ databases">
        <authorList>
            <person name="Kucharzyk K."/>
            <person name="Murdoch R.W."/>
            <person name="Higgins S."/>
            <person name="Loffler F."/>
        </authorList>
    </citation>
    <scope>NUCLEOTIDE SEQUENCE</scope>
</reference>
<feature type="transmembrane region" description="Helical" evidence="6">
    <location>
        <begin position="33"/>
        <end position="58"/>
    </location>
</feature>
<dbReference type="Pfam" id="PF04066">
    <property type="entry name" value="MrpF_PhaF"/>
    <property type="match status" value="1"/>
</dbReference>
<dbReference type="AlphaFoldDB" id="A0A644U0Y4"/>
<comment type="caution">
    <text evidence="8">The sequence shown here is derived from an EMBL/GenBank/DDBJ whole genome shotgun (WGS) entry which is preliminary data.</text>
</comment>
<evidence type="ECO:0000313" key="8">
    <source>
        <dbReference type="EMBL" id="MPL72102.1"/>
    </source>
</evidence>
<evidence type="ECO:0000256" key="2">
    <source>
        <dbReference type="ARBA" id="ARBA00022475"/>
    </source>
</evidence>
<evidence type="ECO:0000256" key="5">
    <source>
        <dbReference type="ARBA" id="ARBA00023136"/>
    </source>
</evidence>
<keyword evidence="3 6" id="KW-0812">Transmembrane</keyword>
<evidence type="ECO:0000256" key="6">
    <source>
        <dbReference type="SAM" id="Phobius"/>
    </source>
</evidence>
<evidence type="ECO:0000256" key="3">
    <source>
        <dbReference type="ARBA" id="ARBA00022692"/>
    </source>
</evidence>
<name>A0A644U0Y4_9ZZZZ</name>
<protein>
    <recommendedName>
        <fullName evidence="9">Na(+)/H(+) antiporter subunit F</fullName>
    </recommendedName>
</protein>
<evidence type="ECO:0008006" key="9">
    <source>
        <dbReference type="Google" id="ProtNLM"/>
    </source>
</evidence>
<comment type="subcellular location">
    <subcellularLocation>
        <location evidence="1">Cell membrane</location>
        <topology evidence="1">Multi-pass membrane protein</topology>
    </subcellularLocation>
</comment>